<dbReference type="EMBL" id="RRCN01000001">
    <property type="protein sequence ID" value="RRJ63411.1"/>
    <property type="molecule type" value="Genomic_DNA"/>
</dbReference>
<dbReference type="InterPro" id="IPR043429">
    <property type="entry name" value="ArtM/GltK/GlnP/TcyL/YhdX-like"/>
</dbReference>
<dbReference type="SUPFAM" id="SSF161098">
    <property type="entry name" value="MetI-like"/>
    <property type="match status" value="1"/>
</dbReference>
<evidence type="ECO:0000313" key="10">
    <source>
        <dbReference type="EMBL" id="RRJ63411.1"/>
    </source>
</evidence>
<comment type="subcellular location">
    <subcellularLocation>
        <location evidence="1 8">Cell membrane</location>
        <topology evidence="1 8">Multi-pass membrane protein</topology>
    </subcellularLocation>
</comment>
<dbReference type="Proteomes" id="UP000267017">
    <property type="component" value="Unassembled WGS sequence"/>
</dbReference>
<organism evidence="10 11">
    <name type="scientific">Paenibacillus oralis</name>
    <dbReference type="NCBI Taxonomy" id="2490856"/>
    <lineage>
        <taxon>Bacteria</taxon>
        <taxon>Bacillati</taxon>
        <taxon>Bacillota</taxon>
        <taxon>Bacilli</taxon>
        <taxon>Bacillales</taxon>
        <taxon>Paenibacillaceae</taxon>
        <taxon>Paenibacillus</taxon>
    </lineage>
</organism>
<feature type="transmembrane region" description="Helical" evidence="8">
    <location>
        <begin position="145"/>
        <end position="166"/>
    </location>
</feature>
<evidence type="ECO:0000256" key="8">
    <source>
        <dbReference type="RuleBase" id="RU363032"/>
    </source>
</evidence>
<sequence>MEKFFDVEFMLRSIPKVIEALPVTLLLLVLCMIFGLLLGGLLTWMKLKGHRSLQTATGVYVSFMRGTPPLVQLFLIYYGLPNLLAQLGLNVSSWDKLVFAIIAFTLSNAAYLSETMRSAYLAVPAGQHEAAQSVGMTGFQSFRRIILPQALAVAIPNLGNSLLIVFKDSSLVFSIGIVELLGKAKLISAAGYGAKNLEVFVAAAFVYWISCMILEYGTGLLEKRYKRKMGLSV</sequence>
<evidence type="ECO:0000259" key="9">
    <source>
        <dbReference type="PROSITE" id="PS50928"/>
    </source>
</evidence>
<protein>
    <submittedName>
        <fullName evidence="10">Amino acid ABC transporter permease</fullName>
    </submittedName>
</protein>
<dbReference type="PROSITE" id="PS50928">
    <property type="entry name" value="ABC_TM1"/>
    <property type="match status" value="1"/>
</dbReference>
<dbReference type="AlphaFoldDB" id="A0A3P3TZ65"/>
<dbReference type="GO" id="GO:0043190">
    <property type="term" value="C:ATP-binding cassette (ABC) transporter complex"/>
    <property type="evidence" value="ECO:0007669"/>
    <property type="project" value="InterPro"/>
</dbReference>
<dbReference type="PANTHER" id="PTHR30614">
    <property type="entry name" value="MEMBRANE COMPONENT OF AMINO ACID ABC TRANSPORTER"/>
    <property type="match status" value="1"/>
</dbReference>
<evidence type="ECO:0000256" key="7">
    <source>
        <dbReference type="ARBA" id="ARBA00023136"/>
    </source>
</evidence>
<gene>
    <name evidence="10" type="ORF">EHV15_11120</name>
</gene>
<evidence type="ECO:0000256" key="4">
    <source>
        <dbReference type="ARBA" id="ARBA00022692"/>
    </source>
</evidence>
<name>A0A3P3TZ65_9BACL</name>
<evidence type="ECO:0000313" key="11">
    <source>
        <dbReference type="Proteomes" id="UP000267017"/>
    </source>
</evidence>
<dbReference type="CDD" id="cd06261">
    <property type="entry name" value="TM_PBP2"/>
    <property type="match status" value="1"/>
</dbReference>
<accession>A0A3P3TZ65</accession>
<keyword evidence="6 8" id="KW-1133">Transmembrane helix</keyword>
<keyword evidence="7 8" id="KW-0472">Membrane</keyword>
<proteinExistence type="inferred from homology"/>
<comment type="caution">
    <text evidence="10">The sequence shown here is derived from an EMBL/GenBank/DDBJ whole genome shotgun (WGS) entry which is preliminary data.</text>
</comment>
<dbReference type="InterPro" id="IPR010065">
    <property type="entry name" value="AA_ABC_transptr_permease_3TM"/>
</dbReference>
<keyword evidence="2 8" id="KW-0813">Transport</keyword>
<evidence type="ECO:0000256" key="3">
    <source>
        <dbReference type="ARBA" id="ARBA00022475"/>
    </source>
</evidence>
<feature type="transmembrane region" description="Helical" evidence="8">
    <location>
        <begin position="199"/>
        <end position="221"/>
    </location>
</feature>
<dbReference type="GO" id="GO:0006865">
    <property type="term" value="P:amino acid transport"/>
    <property type="evidence" value="ECO:0007669"/>
    <property type="project" value="UniProtKB-KW"/>
</dbReference>
<keyword evidence="5" id="KW-0029">Amino-acid transport</keyword>
<comment type="similarity">
    <text evidence="8">Belongs to the binding-protein-dependent transport system permease family.</text>
</comment>
<evidence type="ECO:0000256" key="5">
    <source>
        <dbReference type="ARBA" id="ARBA00022970"/>
    </source>
</evidence>
<keyword evidence="3" id="KW-1003">Cell membrane</keyword>
<dbReference type="GO" id="GO:0022857">
    <property type="term" value="F:transmembrane transporter activity"/>
    <property type="evidence" value="ECO:0007669"/>
    <property type="project" value="InterPro"/>
</dbReference>
<keyword evidence="4 8" id="KW-0812">Transmembrane</keyword>
<feature type="domain" description="ABC transmembrane type-1" evidence="9">
    <location>
        <begin position="17"/>
        <end position="218"/>
    </location>
</feature>
<dbReference type="InterPro" id="IPR000515">
    <property type="entry name" value="MetI-like"/>
</dbReference>
<evidence type="ECO:0000256" key="2">
    <source>
        <dbReference type="ARBA" id="ARBA00022448"/>
    </source>
</evidence>
<evidence type="ECO:0000256" key="6">
    <source>
        <dbReference type="ARBA" id="ARBA00022989"/>
    </source>
</evidence>
<keyword evidence="11" id="KW-1185">Reference proteome</keyword>
<reference evidence="10 11" key="1">
    <citation type="submission" date="2018-11" db="EMBL/GenBank/DDBJ databases">
        <title>Genome sequencing of Paenibacillus sp. KCOM 3021 (= ChDC PVNT-B20).</title>
        <authorList>
            <person name="Kook J.-K."/>
            <person name="Park S.-N."/>
            <person name="Lim Y.K."/>
        </authorList>
    </citation>
    <scope>NUCLEOTIDE SEQUENCE [LARGE SCALE GENOMIC DNA]</scope>
    <source>
        <strain evidence="10 11">KCOM 3021</strain>
    </source>
</reference>
<dbReference type="PANTHER" id="PTHR30614:SF0">
    <property type="entry name" value="L-CYSTINE TRANSPORT SYSTEM PERMEASE PROTEIN TCYL"/>
    <property type="match status" value="1"/>
</dbReference>
<dbReference type="RefSeq" id="WP_068783145.1">
    <property type="nucleotide sequence ID" value="NZ_RRCN01000001.1"/>
</dbReference>
<dbReference type="InterPro" id="IPR035906">
    <property type="entry name" value="MetI-like_sf"/>
</dbReference>
<dbReference type="Pfam" id="PF00528">
    <property type="entry name" value="BPD_transp_1"/>
    <property type="match status" value="1"/>
</dbReference>
<dbReference type="NCBIfam" id="TIGR01726">
    <property type="entry name" value="HEQRo_perm_3TM"/>
    <property type="match status" value="1"/>
</dbReference>
<dbReference type="Gene3D" id="1.10.3720.10">
    <property type="entry name" value="MetI-like"/>
    <property type="match status" value="1"/>
</dbReference>
<feature type="transmembrane region" description="Helical" evidence="8">
    <location>
        <begin position="20"/>
        <end position="45"/>
    </location>
</feature>
<evidence type="ECO:0000256" key="1">
    <source>
        <dbReference type="ARBA" id="ARBA00004651"/>
    </source>
</evidence>
<dbReference type="OrthoDB" id="9805999at2"/>